<dbReference type="Proteomes" id="UP000298416">
    <property type="component" value="Unassembled WGS sequence"/>
</dbReference>
<sequence>MSEYPPSSFMERKMASIFLLFGATLLHISHHINMYFIHSVTIIPPYSYSRSATTSMASNNKRKVIYEGSPSGVAYARKADKVKGDRTRCSWTKREEKALLIALHDLVAGVWKSYNGFRSNYATRVYEVMKCEILDTQLKCEDKAQQVVAILGGLEVYIREGPRKFLTLIKIFLNPSALHTLSEVETHTIPKTFWETYIRKLPSTYDFTFEMGGYAWDVIIAFKHSLVWVTHGWVD</sequence>
<evidence type="ECO:0000313" key="1">
    <source>
        <dbReference type="EMBL" id="KAG6389146.1"/>
    </source>
</evidence>
<reference evidence="1" key="2">
    <citation type="submission" date="2020-08" db="EMBL/GenBank/DDBJ databases">
        <title>Plant Genome Project.</title>
        <authorList>
            <person name="Zhang R.-G."/>
        </authorList>
    </citation>
    <scope>NUCLEOTIDE SEQUENCE</scope>
    <source>
        <strain evidence="1">Huo1</strain>
        <tissue evidence="1">Leaf</tissue>
    </source>
</reference>
<keyword evidence="2" id="KW-1185">Reference proteome</keyword>
<evidence type="ECO:0000313" key="2">
    <source>
        <dbReference type="Proteomes" id="UP000298416"/>
    </source>
</evidence>
<comment type="caution">
    <text evidence="1">The sequence shown here is derived from an EMBL/GenBank/DDBJ whole genome shotgun (WGS) entry which is preliminary data.</text>
</comment>
<dbReference type="EMBL" id="PNBA02000020">
    <property type="protein sequence ID" value="KAG6389146.1"/>
    <property type="molecule type" value="Genomic_DNA"/>
</dbReference>
<protein>
    <submittedName>
        <fullName evidence="1">Uncharacterized protein</fullName>
    </submittedName>
</protein>
<dbReference type="AlphaFoldDB" id="A0A8X8W7R5"/>
<organism evidence="1">
    <name type="scientific">Salvia splendens</name>
    <name type="common">Scarlet sage</name>
    <dbReference type="NCBI Taxonomy" id="180675"/>
    <lineage>
        <taxon>Eukaryota</taxon>
        <taxon>Viridiplantae</taxon>
        <taxon>Streptophyta</taxon>
        <taxon>Embryophyta</taxon>
        <taxon>Tracheophyta</taxon>
        <taxon>Spermatophyta</taxon>
        <taxon>Magnoliopsida</taxon>
        <taxon>eudicotyledons</taxon>
        <taxon>Gunneridae</taxon>
        <taxon>Pentapetalae</taxon>
        <taxon>asterids</taxon>
        <taxon>lamiids</taxon>
        <taxon>Lamiales</taxon>
        <taxon>Lamiaceae</taxon>
        <taxon>Nepetoideae</taxon>
        <taxon>Mentheae</taxon>
        <taxon>Salviinae</taxon>
        <taxon>Salvia</taxon>
        <taxon>Salvia subgen. Calosphace</taxon>
        <taxon>core Calosphace</taxon>
    </lineage>
</organism>
<proteinExistence type="predicted"/>
<name>A0A8X8W7R5_SALSN</name>
<gene>
    <name evidence="1" type="ORF">SASPL_150605</name>
</gene>
<accession>A0A8X8W7R5</accession>
<reference evidence="1" key="1">
    <citation type="submission" date="2018-01" db="EMBL/GenBank/DDBJ databases">
        <authorList>
            <person name="Mao J.F."/>
        </authorList>
    </citation>
    <scope>NUCLEOTIDE SEQUENCE</scope>
    <source>
        <strain evidence="1">Huo1</strain>
        <tissue evidence="1">Leaf</tissue>
    </source>
</reference>